<protein>
    <recommendedName>
        <fullName evidence="3">DUF4302 domain-containing protein</fullName>
    </recommendedName>
</protein>
<dbReference type="PROSITE" id="PS51257">
    <property type="entry name" value="PROKAR_LIPOPROTEIN"/>
    <property type="match status" value="1"/>
</dbReference>
<dbReference type="Proteomes" id="UP000618319">
    <property type="component" value="Unassembled WGS sequence"/>
</dbReference>
<dbReference type="Pfam" id="PF14135">
    <property type="entry name" value="DUF4302"/>
    <property type="match status" value="1"/>
</dbReference>
<evidence type="ECO:0000313" key="1">
    <source>
        <dbReference type="EMBL" id="MBE8719795.1"/>
    </source>
</evidence>
<name>A0ABR9T378_9SPHI</name>
<dbReference type="EMBL" id="PSKQ01000017">
    <property type="protein sequence ID" value="MBE8719795.1"/>
    <property type="molecule type" value="Genomic_DNA"/>
</dbReference>
<reference evidence="1 2" key="1">
    <citation type="submission" date="2018-02" db="EMBL/GenBank/DDBJ databases">
        <title>Sphingobacterium KA21.</title>
        <authorList>
            <person name="Vasarhelyi B.M."/>
            <person name="Deshmukh S."/>
            <person name="Balint B."/>
            <person name="Kukolya J."/>
        </authorList>
    </citation>
    <scope>NUCLEOTIDE SEQUENCE [LARGE SCALE GENOMIC DNA]</scope>
    <source>
        <strain evidence="1 2">Ka21</strain>
    </source>
</reference>
<keyword evidence="2" id="KW-1185">Reference proteome</keyword>
<comment type="caution">
    <text evidence="1">The sequence shown here is derived from an EMBL/GenBank/DDBJ whole genome shotgun (WGS) entry which is preliminary data.</text>
</comment>
<evidence type="ECO:0008006" key="3">
    <source>
        <dbReference type="Google" id="ProtNLM"/>
    </source>
</evidence>
<gene>
    <name evidence="1" type="ORF">C4F40_03510</name>
</gene>
<accession>A0ABR9T378</accession>
<evidence type="ECO:0000313" key="2">
    <source>
        <dbReference type="Proteomes" id="UP000618319"/>
    </source>
</evidence>
<organism evidence="1 2">
    <name type="scientific">Sphingobacterium pedocola</name>
    <dbReference type="NCBI Taxonomy" id="2082722"/>
    <lineage>
        <taxon>Bacteria</taxon>
        <taxon>Pseudomonadati</taxon>
        <taxon>Bacteroidota</taxon>
        <taxon>Sphingobacteriia</taxon>
        <taxon>Sphingobacteriales</taxon>
        <taxon>Sphingobacteriaceae</taxon>
        <taxon>Sphingobacterium</taxon>
    </lineage>
</organism>
<sequence>MKLKYLILAFILPVMLITSCKREEDRIFDKSASERMTAAIANVYTVLQDNEAGWMMKYYPSSTREFGGYTIFAKFVSNAQVSLTSDINDDVITSSYSVVQESGPVLTFNGFNKVIHYFSEPGLDNGGIGADDTGMKGDFEFIVLKATADSVVLKGKKSGNEIVMLPLSGTEFETKAVEYQEASISFAEFGVFNLENSSGEISPLTYSSRTFQDASDANSKLLTFRVVPGGLEFYEQADLQGAKFDKLSFTAPNGEYPLGYYSDANNSVKIVPQVTPINMWFKDNLWSMSYNNVGATGKSFWNDARTSLTNNNIVLNNYYIGTYSGLTSMVYVLQNGAVVGLITHDIMLIPGTEDQVKISLDGSIYNLGGGFGVAYWTAGLNALTTPFQNRTFRITADDPNKPGSVLLTDIGIPTNTFRLFLDDIDDPFNN</sequence>
<dbReference type="InterPro" id="IPR025396">
    <property type="entry name" value="DUF4302"/>
</dbReference>
<proteinExistence type="predicted"/>
<dbReference type="RefSeq" id="WP_196937502.1">
    <property type="nucleotide sequence ID" value="NZ_MU158689.1"/>
</dbReference>